<evidence type="ECO:0000256" key="3">
    <source>
        <dbReference type="ARBA" id="ARBA00023054"/>
    </source>
</evidence>
<gene>
    <name evidence="7" type="ORF">QTP70_025822</name>
</gene>
<comment type="subcellular location">
    <subcellularLocation>
        <location evidence="1">Nucleus</location>
    </subcellularLocation>
</comment>
<evidence type="ECO:0000256" key="1">
    <source>
        <dbReference type="ARBA" id="ARBA00004123"/>
    </source>
</evidence>
<feature type="coiled-coil region" evidence="4">
    <location>
        <begin position="345"/>
        <end position="530"/>
    </location>
</feature>
<dbReference type="GO" id="GO:0005634">
    <property type="term" value="C:nucleus"/>
    <property type="evidence" value="ECO:0007669"/>
    <property type="project" value="UniProtKB-SubCell"/>
</dbReference>
<feature type="region of interest" description="Disordered" evidence="5">
    <location>
        <begin position="612"/>
        <end position="634"/>
    </location>
</feature>
<dbReference type="Pfam" id="PF00385">
    <property type="entry name" value="Chromo"/>
    <property type="match status" value="1"/>
</dbReference>
<comment type="caution">
    <text evidence="7">The sequence shown here is derived from an EMBL/GenBank/DDBJ whole genome shotgun (WGS) entry which is preliminary data.</text>
</comment>
<evidence type="ECO:0000313" key="8">
    <source>
        <dbReference type="Proteomes" id="UP001274896"/>
    </source>
</evidence>
<feature type="region of interest" description="Disordered" evidence="5">
    <location>
        <begin position="198"/>
        <end position="232"/>
    </location>
</feature>
<comment type="similarity">
    <text evidence="2">Belongs to the LRRFIP family.</text>
</comment>
<feature type="compositionally biased region" description="Basic residues" evidence="5">
    <location>
        <begin position="207"/>
        <end position="219"/>
    </location>
</feature>
<evidence type="ECO:0000256" key="2">
    <source>
        <dbReference type="ARBA" id="ARBA00008275"/>
    </source>
</evidence>
<sequence>MPRSDREPFLRLPSSNKRADGEEDSGGESLSTYLLPRPPRSLEPVLRVGRVCTELLTPVHYRPYPLSVRTRLSASPVPMGWGTFGCASRGLLVRARGSGTQHTGSFKERSAGAGRRWTFDDPRHPSSNQGRRAWRIRGAPPPLIMDEGSAYLVRDILDSQRRGGRLEYLVDWEGYSPEERSWVPRNDVLDPALLEDFHARHPDRPAPRGRGHPPRRRSLRSSGADRRGGAAGAAATATGIYYFVKRDDGEKATADPEDTGHEDPVCEQATEPALFRAPKVHRDQMTEAVEFITKSEMERFNLIHQVKTLQDTVKDMENQLCDTRLQCEEEQEAHSHLKSEYHEMMETLTNSEKLLKVSLAEAEEKHQKAVETITQLEGERTDLTGQVKTLQDTVEDMGNQLCDTHLQCDELKNECEREQEAHRLLMSKYHERIEILTNNEKFLKVSLAEAKKKHQWDVDIITRLEEEKSDLTDQVKTLRDTMEFLGKERVDLRRDCDELMEMYYYLKDTHNILQAEHKETNEKLKHYEDLLMLTHDCAAMRSSNHIVKYAADTTVVGLISKNDERAQSDHSPLNIDGSSVEIVKSTKFLGVHLAENFTWSLNTSSISKKGAAAPLLPAEAGESPSPSPHPDHVLQRDHRERPEQLHHCLVWELHRLGSQDPAANMLGVDNLLGHVYDPLERFPLSHREAGEPYADECSKEVESLLGLFQQLRGVCDQTRPSQALLYSDSQELEVSYPLYTVPTDGKWSNVRFLPPVVNDQLLGLCGVEEQMYEQEQEAHRILQVENDKMKKTES</sequence>
<dbReference type="PROSITE" id="PS50013">
    <property type="entry name" value="CHROMO_2"/>
    <property type="match status" value="1"/>
</dbReference>
<dbReference type="InterPro" id="IPR000953">
    <property type="entry name" value="Chromo/chromo_shadow_dom"/>
</dbReference>
<dbReference type="Pfam" id="PF09738">
    <property type="entry name" value="LRRFIP"/>
    <property type="match status" value="1"/>
</dbReference>
<keyword evidence="3 4" id="KW-0175">Coiled coil</keyword>
<dbReference type="PANTHER" id="PTHR19212">
    <property type="entry name" value="LEUCINE RICH REPEAT IN FLII INTERACTING PROTEIN"/>
    <property type="match status" value="1"/>
</dbReference>
<dbReference type="AlphaFoldDB" id="A0AAE0V347"/>
<feature type="domain" description="Chromo" evidence="6">
    <location>
        <begin position="151"/>
        <end position="209"/>
    </location>
</feature>
<dbReference type="InterPro" id="IPR023780">
    <property type="entry name" value="Chromo_domain"/>
</dbReference>
<dbReference type="Gene3D" id="2.40.50.40">
    <property type="match status" value="1"/>
</dbReference>
<evidence type="ECO:0000259" key="6">
    <source>
        <dbReference type="PROSITE" id="PS50013"/>
    </source>
</evidence>
<dbReference type="SUPFAM" id="SSF54160">
    <property type="entry name" value="Chromo domain-like"/>
    <property type="match status" value="1"/>
</dbReference>
<dbReference type="SMART" id="SM00298">
    <property type="entry name" value="CHROMO"/>
    <property type="match status" value="1"/>
</dbReference>
<dbReference type="EMBL" id="JAUCMX010000010">
    <property type="protein sequence ID" value="KAK3533750.1"/>
    <property type="molecule type" value="Genomic_DNA"/>
</dbReference>
<evidence type="ECO:0000313" key="7">
    <source>
        <dbReference type="EMBL" id="KAK3533750.1"/>
    </source>
</evidence>
<name>A0AAE0V347_9TELE</name>
<feature type="region of interest" description="Disordered" evidence="5">
    <location>
        <begin position="98"/>
        <end position="133"/>
    </location>
</feature>
<reference evidence="7" key="1">
    <citation type="submission" date="2023-06" db="EMBL/GenBank/DDBJ databases">
        <title>Male Hemibagrus guttatus genome.</title>
        <authorList>
            <person name="Bian C."/>
        </authorList>
    </citation>
    <scope>NUCLEOTIDE SEQUENCE</scope>
    <source>
        <strain evidence="7">Male_cb2023</strain>
        <tissue evidence="7">Muscle</tissue>
    </source>
</reference>
<evidence type="ECO:0000256" key="4">
    <source>
        <dbReference type="SAM" id="Coils"/>
    </source>
</evidence>
<keyword evidence="8" id="KW-1185">Reference proteome</keyword>
<proteinExistence type="inferred from homology"/>
<feature type="region of interest" description="Disordered" evidence="5">
    <location>
        <begin position="1"/>
        <end position="36"/>
    </location>
</feature>
<dbReference type="Gene3D" id="1.20.5.4090">
    <property type="match status" value="2"/>
</dbReference>
<dbReference type="PANTHER" id="PTHR19212:SF5">
    <property type="entry name" value="LEUCINE-RICH REPEAT FLIGHTLESS-INTERACTING PROTEIN 1"/>
    <property type="match status" value="1"/>
</dbReference>
<dbReference type="InterPro" id="IPR016197">
    <property type="entry name" value="Chromo-like_dom_sf"/>
</dbReference>
<evidence type="ECO:0000256" key="5">
    <source>
        <dbReference type="SAM" id="MobiDB-lite"/>
    </source>
</evidence>
<accession>A0AAE0V347</accession>
<organism evidence="7 8">
    <name type="scientific">Hemibagrus guttatus</name>
    <dbReference type="NCBI Taxonomy" id="175788"/>
    <lineage>
        <taxon>Eukaryota</taxon>
        <taxon>Metazoa</taxon>
        <taxon>Chordata</taxon>
        <taxon>Craniata</taxon>
        <taxon>Vertebrata</taxon>
        <taxon>Euteleostomi</taxon>
        <taxon>Actinopterygii</taxon>
        <taxon>Neopterygii</taxon>
        <taxon>Teleostei</taxon>
        <taxon>Ostariophysi</taxon>
        <taxon>Siluriformes</taxon>
        <taxon>Bagridae</taxon>
        <taxon>Hemibagrus</taxon>
    </lineage>
</organism>
<dbReference type="Proteomes" id="UP001274896">
    <property type="component" value="Unassembled WGS sequence"/>
</dbReference>
<dbReference type="InterPro" id="IPR019139">
    <property type="entry name" value="LRRFIP1/2"/>
</dbReference>
<dbReference type="GO" id="GO:0000978">
    <property type="term" value="F:RNA polymerase II cis-regulatory region sequence-specific DNA binding"/>
    <property type="evidence" value="ECO:0007669"/>
    <property type="project" value="TreeGrafter"/>
</dbReference>
<feature type="compositionally biased region" description="Low complexity" evidence="5">
    <location>
        <begin position="612"/>
        <end position="624"/>
    </location>
</feature>
<dbReference type="GO" id="GO:0000981">
    <property type="term" value="F:DNA-binding transcription factor activity, RNA polymerase II-specific"/>
    <property type="evidence" value="ECO:0007669"/>
    <property type="project" value="TreeGrafter"/>
</dbReference>
<protein>
    <recommendedName>
        <fullName evidence="6">Chromo domain-containing protein</fullName>
    </recommendedName>
</protein>